<reference evidence="3 4" key="1">
    <citation type="submission" date="2024-09" db="EMBL/GenBank/DDBJ databases">
        <title>Genome sequencing and assembly of Phytophthora oleae, isolate VK10A, causative agent of rot of olive drupes.</title>
        <authorList>
            <person name="Conti Taguali S."/>
            <person name="Riolo M."/>
            <person name="La Spada F."/>
            <person name="Cacciola S.O."/>
            <person name="Dionisio G."/>
        </authorList>
    </citation>
    <scope>NUCLEOTIDE SEQUENCE [LARGE SCALE GENOMIC DNA]</scope>
    <source>
        <strain evidence="3 4">VK10A</strain>
    </source>
</reference>
<feature type="compositionally biased region" description="Low complexity" evidence="1">
    <location>
        <begin position="454"/>
        <end position="469"/>
    </location>
</feature>
<protein>
    <recommendedName>
        <fullName evidence="2">HAT C-terminal dimerisation domain-containing protein</fullName>
    </recommendedName>
</protein>
<feature type="region of interest" description="Disordered" evidence="1">
    <location>
        <begin position="451"/>
        <end position="476"/>
    </location>
</feature>
<evidence type="ECO:0000256" key="1">
    <source>
        <dbReference type="SAM" id="MobiDB-lite"/>
    </source>
</evidence>
<dbReference type="SUPFAM" id="SSF53098">
    <property type="entry name" value="Ribonuclease H-like"/>
    <property type="match status" value="1"/>
</dbReference>
<feature type="domain" description="HAT C-terminal dimerisation" evidence="2">
    <location>
        <begin position="200"/>
        <end position="262"/>
    </location>
</feature>
<evidence type="ECO:0000259" key="2">
    <source>
        <dbReference type="Pfam" id="PF05699"/>
    </source>
</evidence>
<keyword evidence="4" id="KW-1185">Reference proteome</keyword>
<dbReference type="InterPro" id="IPR008906">
    <property type="entry name" value="HATC_C_dom"/>
</dbReference>
<feature type="compositionally biased region" description="Basic and acidic residues" evidence="1">
    <location>
        <begin position="285"/>
        <end position="294"/>
    </location>
</feature>
<dbReference type="InterPro" id="IPR012337">
    <property type="entry name" value="RNaseH-like_sf"/>
</dbReference>
<feature type="compositionally biased region" description="Polar residues" evidence="1">
    <location>
        <begin position="323"/>
        <end position="338"/>
    </location>
</feature>
<dbReference type="Pfam" id="PF05699">
    <property type="entry name" value="Dimer_Tnp_hAT"/>
    <property type="match status" value="1"/>
</dbReference>
<sequence>MSKRYGDSFAVFTLCETRWNSMQACFVSLLRVRGALEDMAFTYRNSPDLTDKIHVLGDVEFWTKLETAEIIVRPLCTASFRLQRDENTVADVAVSYMDIYRGFASTELSDSLTKLVEARWNACEQLLFILGFFLHPEYVVEARSLPPTVITELDDVCQIAQYYYRRFVNEDDSGLRGKMFDGVQGTYTTSRSGDFNNETVSMFWEYEMNTKNNSKLPLLALTILSIAVNTATCERLFSELALIQTPKRNRMAIEKTMKHQIMRQYVREKNRREKAIPTSSKKLLRTVDPRERQRIATPLNSARTTSANSTPAVTRTPVHELQDANTSPHSRPQGQVQSPPLARVLFPDLRDVEAVSSRGVSQRPIATSSCHTAPPRTASPAPPIVSRVSGEIRQQTLLADNTVDTLAAELDTVALNNRQLDEYLEHFDWEEIGDYGDEATVGTWSSILNTPKISTSSSSNGSGDSDPNTGPMKTPEMLLKIPPHHLQRQGSGLMLILS</sequence>
<name>A0ABD3FF15_9STRA</name>
<dbReference type="Proteomes" id="UP001632037">
    <property type="component" value="Unassembled WGS sequence"/>
</dbReference>
<dbReference type="AlphaFoldDB" id="A0ABD3FF15"/>
<proteinExistence type="predicted"/>
<feature type="region of interest" description="Disordered" evidence="1">
    <location>
        <begin position="357"/>
        <end position="384"/>
    </location>
</feature>
<gene>
    <name evidence="3" type="ORF">V7S43_010989</name>
</gene>
<accession>A0ABD3FF15</accession>
<comment type="caution">
    <text evidence="3">The sequence shown here is derived from an EMBL/GenBank/DDBJ whole genome shotgun (WGS) entry which is preliminary data.</text>
</comment>
<dbReference type="EMBL" id="JBIMZQ010000025">
    <property type="protein sequence ID" value="KAL3664105.1"/>
    <property type="molecule type" value="Genomic_DNA"/>
</dbReference>
<organism evidence="3 4">
    <name type="scientific">Phytophthora oleae</name>
    <dbReference type="NCBI Taxonomy" id="2107226"/>
    <lineage>
        <taxon>Eukaryota</taxon>
        <taxon>Sar</taxon>
        <taxon>Stramenopiles</taxon>
        <taxon>Oomycota</taxon>
        <taxon>Peronosporomycetes</taxon>
        <taxon>Peronosporales</taxon>
        <taxon>Peronosporaceae</taxon>
        <taxon>Phytophthora</taxon>
    </lineage>
</organism>
<evidence type="ECO:0000313" key="3">
    <source>
        <dbReference type="EMBL" id="KAL3664105.1"/>
    </source>
</evidence>
<feature type="compositionally biased region" description="Polar residues" evidence="1">
    <location>
        <begin position="298"/>
        <end position="313"/>
    </location>
</feature>
<feature type="region of interest" description="Disordered" evidence="1">
    <location>
        <begin position="268"/>
        <end position="339"/>
    </location>
</feature>
<evidence type="ECO:0000313" key="4">
    <source>
        <dbReference type="Proteomes" id="UP001632037"/>
    </source>
</evidence>
<feature type="compositionally biased region" description="Polar residues" evidence="1">
    <location>
        <begin position="358"/>
        <end position="371"/>
    </location>
</feature>